<evidence type="ECO:0000313" key="4">
    <source>
        <dbReference type="Proteomes" id="UP001279642"/>
    </source>
</evidence>
<accession>A0ABU5E9G9</accession>
<dbReference type="PANTHER" id="PTHR34700:SF4">
    <property type="entry name" value="PHAGE-LIKE ELEMENT PBSX PROTEIN XKDP"/>
    <property type="match status" value="1"/>
</dbReference>
<organism evidence="3 4">
    <name type="scientific">Dongia soli</name>
    <dbReference type="NCBI Taxonomy" id="600628"/>
    <lineage>
        <taxon>Bacteria</taxon>
        <taxon>Pseudomonadati</taxon>
        <taxon>Pseudomonadota</taxon>
        <taxon>Alphaproteobacteria</taxon>
        <taxon>Rhodospirillales</taxon>
        <taxon>Dongiaceae</taxon>
        <taxon>Dongia</taxon>
    </lineage>
</organism>
<name>A0ABU5E9G9_9PROT</name>
<dbReference type="EMBL" id="JAXCLW010000002">
    <property type="protein sequence ID" value="MDY0882694.1"/>
    <property type="molecule type" value="Genomic_DNA"/>
</dbReference>
<reference evidence="3 4" key="1">
    <citation type="journal article" date="2016" name="Antonie Van Leeuwenhoek">
        <title>Dongia soli sp. nov., isolated from soil from Dokdo, Korea.</title>
        <authorList>
            <person name="Kim D.U."/>
            <person name="Lee H."/>
            <person name="Kim H."/>
            <person name="Kim S.G."/>
            <person name="Ka J.O."/>
        </authorList>
    </citation>
    <scope>NUCLEOTIDE SEQUENCE [LARGE SCALE GENOMIC DNA]</scope>
    <source>
        <strain evidence="3 4">D78</strain>
    </source>
</reference>
<dbReference type="PROSITE" id="PS51782">
    <property type="entry name" value="LYSM"/>
    <property type="match status" value="1"/>
</dbReference>
<dbReference type="InterPro" id="IPR041498">
    <property type="entry name" value="Big_6"/>
</dbReference>
<evidence type="ECO:0000313" key="3">
    <source>
        <dbReference type="EMBL" id="MDY0882694.1"/>
    </source>
</evidence>
<dbReference type="Gene3D" id="2.60.40.10">
    <property type="entry name" value="Immunoglobulins"/>
    <property type="match status" value="2"/>
</dbReference>
<dbReference type="PANTHER" id="PTHR34700">
    <property type="entry name" value="POTASSIUM BINDING PROTEIN KBP"/>
    <property type="match status" value="1"/>
</dbReference>
<evidence type="ECO:0000256" key="1">
    <source>
        <dbReference type="SAM" id="MobiDB-lite"/>
    </source>
</evidence>
<feature type="domain" description="LysM" evidence="2">
    <location>
        <begin position="298"/>
        <end position="347"/>
    </location>
</feature>
<dbReference type="InterPro" id="IPR052196">
    <property type="entry name" value="Bact_Kbp"/>
</dbReference>
<dbReference type="InterPro" id="IPR018392">
    <property type="entry name" value="LysM"/>
</dbReference>
<keyword evidence="4" id="KW-1185">Reference proteome</keyword>
<evidence type="ECO:0000259" key="2">
    <source>
        <dbReference type="PROSITE" id="PS51782"/>
    </source>
</evidence>
<proteinExistence type="predicted"/>
<dbReference type="SMART" id="SM00257">
    <property type="entry name" value="LysM"/>
    <property type="match status" value="1"/>
</dbReference>
<dbReference type="Gene3D" id="3.10.350.10">
    <property type="entry name" value="LysM domain"/>
    <property type="match status" value="1"/>
</dbReference>
<feature type="region of interest" description="Disordered" evidence="1">
    <location>
        <begin position="33"/>
        <end position="74"/>
    </location>
</feature>
<dbReference type="Pfam" id="PF01476">
    <property type="entry name" value="LysM"/>
    <property type="match status" value="1"/>
</dbReference>
<feature type="region of interest" description="Disordered" evidence="1">
    <location>
        <begin position="349"/>
        <end position="368"/>
    </location>
</feature>
<dbReference type="Proteomes" id="UP001279642">
    <property type="component" value="Unassembled WGS sequence"/>
</dbReference>
<protein>
    <submittedName>
        <fullName evidence="3">Ig-like domain-containing protein</fullName>
    </submittedName>
</protein>
<sequence length="368" mass="37845">MARLALIGTVAAVAIAAGLVLVYVVYESDNDDNVPPAQQTTANSDLAAGNSPSGTTGTSQPGQTQTAAKPTQAPAAVMPSFDVVRVNPNGDTVVAGRAAPGAEVTLLDNGNVIGTATADGKGEWVLLPDSAMSPGQHSLTLRAQAGEAPAKESDHAVIILQPAPAKDIAGRPTQAPAGALAIEVPRSGTGPTRVLNMPGGKAKEDTLSLATVDYDQAGRAILAGTGKPKSTLNLYLDNGLLGQITVDDNGNWSYLPASPISPGLHHLRIDQVDPAGKVVSRVELPFEQAPTALAASNGKVVIQPGNSLWRLARQSYGSGLRYTVIYEANKTQIRNPDLIYPGQVFVMPKSEENGQGGDAMAPSGEGTN</sequence>
<dbReference type="RefSeq" id="WP_320507760.1">
    <property type="nucleotide sequence ID" value="NZ_JAXCLW010000002.1"/>
</dbReference>
<dbReference type="InterPro" id="IPR036779">
    <property type="entry name" value="LysM_dom_sf"/>
</dbReference>
<feature type="compositionally biased region" description="Low complexity" evidence="1">
    <location>
        <begin position="51"/>
        <end position="74"/>
    </location>
</feature>
<dbReference type="Pfam" id="PF17936">
    <property type="entry name" value="Big_6"/>
    <property type="match status" value="1"/>
</dbReference>
<comment type="caution">
    <text evidence="3">The sequence shown here is derived from an EMBL/GenBank/DDBJ whole genome shotgun (WGS) entry which is preliminary data.</text>
</comment>
<dbReference type="CDD" id="cd00118">
    <property type="entry name" value="LysM"/>
    <property type="match status" value="1"/>
</dbReference>
<dbReference type="InterPro" id="IPR013783">
    <property type="entry name" value="Ig-like_fold"/>
</dbReference>
<gene>
    <name evidence="3" type="ORF">SMD27_07560</name>
</gene>